<proteinExistence type="predicted"/>
<dbReference type="RefSeq" id="WP_253576887.1">
    <property type="nucleotide sequence ID" value="NZ_CP126026.1"/>
</dbReference>
<sequence length="80" mass="8967">MQAQKTQKLLGPIEKNSEIERLYLELASFNQRIQELEKQHPEASTIEALKVSALALARQIDEICCSTASTAIELTRLLAK</sequence>
<comment type="caution">
    <text evidence="1">The sequence shown here is derived from an EMBL/GenBank/DDBJ whole genome shotgun (WGS) entry which is preliminary data.</text>
</comment>
<name>A0ABV4FAH4_BRAEL</name>
<evidence type="ECO:0000313" key="2">
    <source>
        <dbReference type="Proteomes" id="UP001565471"/>
    </source>
</evidence>
<reference evidence="1 2" key="1">
    <citation type="submission" date="2024-07" db="EMBL/GenBank/DDBJ databases">
        <title>Genomic Encyclopedia of Type Strains, Phase V (KMG-V): Genome sequencing to study the core and pangenomes of soil and plant-associated prokaryotes.</title>
        <authorList>
            <person name="Whitman W."/>
        </authorList>
    </citation>
    <scope>NUCLEOTIDE SEQUENCE [LARGE SCALE GENOMIC DNA]</scope>
    <source>
        <strain evidence="1 2">USDA 415</strain>
    </source>
</reference>
<accession>A0ABV4FAH4</accession>
<evidence type="ECO:0000313" key="1">
    <source>
        <dbReference type="EMBL" id="MEY9320471.1"/>
    </source>
</evidence>
<dbReference type="EMBL" id="JBGBZA010000002">
    <property type="protein sequence ID" value="MEY9320471.1"/>
    <property type="molecule type" value="Genomic_DNA"/>
</dbReference>
<keyword evidence="2" id="KW-1185">Reference proteome</keyword>
<gene>
    <name evidence="1" type="ORF">ABIF29_007270</name>
</gene>
<dbReference type="Proteomes" id="UP001565471">
    <property type="component" value="Unassembled WGS sequence"/>
</dbReference>
<organism evidence="1 2">
    <name type="scientific">Bradyrhizobium elkanii</name>
    <dbReference type="NCBI Taxonomy" id="29448"/>
    <lineage>
        <taxon>Bacteria</taxon>
        <taxon>Pseudomonadati</taxon>
        <taxon>Pseudomonadota</taxon>
        <taxon>Alphaproteobacteria</taxon>
        <taxon>Hyphomicrobiales</taxon>
        <taxon>Nitrobacteraceae</taxon>
        <taxon>Bradyrhizobium</taxon>
    </lineage>
</organism>
<protein>
    <submittedName>
        <fullName evidence="1">Uncharacterized protein YydD (DUF2326 family)</fullName>
    </submittedName>
</protein>